<feature type="non-terminal residue" evidence="2">
    <location>
        <position position="1"/>
    </location>
</feature>
<keyword evidence="3" id="KW-1185">Reference proteome</keyword>
<sequence length="136" mass="14421">AHAHEHDHEHHEQAPVGDSIVVDDLVVVETFEELEVEIVEVDAPTDEAPAVTEVVEDAASAKEAPEAAPAAERPVLDVLAAFADLTPAPTSDAPLELTPVDAVLFESAFESDEDDAEVESEQADEQGVEPEGSPQH</sequence>
<dbReference type="EMBL" id="QWKP01000016">
    <property type="protein sequence ID" value="RHA44638.1"/>
    <property type="molecule type" value="Genomic_DNA"/>
</dbReference>
<feature type="region of interest" description="Disordered" evidence="1">
    <location>
        <begin position="106"/>
        <end position="136"/>
    </location>
</feature>
<gene>
    <name evidence="2" type="ORF">D1825_00175</name>
</gene>
<dbReference type="Proteomes" id="UP000283374">
    <property type="component" value="Unassembled WGS sequence"/>
</dbReference>
<dbReference type="AlphaFoldDB" id="A0A413RRR2"/>
<evidence type="ECO:0000313" key="2">
    <source>
        <dbReference type="EMBL" id="RHA44638.1"/>
    </source>
</evidence>
<comment type="caution">
    <text evidence="2">The sequence shown here is derived from an EMBL/GenBank/DDBJ whole genome shotgun (WGS) entry which is preliminary data.</text>
</comment>
<proteinExistence type="predicted"/>
<accession>A0A413RRR2</accession>
<evidence type="ECO:0000256" key="1">
    <source>
        <dbReference type="SAM" id="MobiDB-lite"/>
    </source>
</evidence>
<evidence type="ECO:0000313" key="3">
    <source>
        <dbReference type="Proteomes" id="UP000283374"/>
    </source>
</evidence>
<reference evidence="2 3" key="1">
    <citation type="submission" date="2018-08" db="EMBL/GenBank/DDBJ databases">
        <title>Cellulomonas rhizosphaerae sp. nov., a novel actinomycete isolated from soil.</title>
        <authorList>
            <person name="Tian Y."/>
        </authorList>
    </citation>
    <scope>NUCLEOTIDE SEQUENCE [LARGE SCALE GENOMIC DNA]</scope>
    <source>
        <strain evidence="2 3">NEAU-TCZ24</strain>
    </source>
</reference>
<feature type="compositionally biased region" description="Acidic residues" evidence="1">
    <location>
        <begin position="109"/>
        <end position="128"/>
    </location>
</feature>
<name>A0A413RRR2_9CELL</name>
<organism evidence="2 3">
    <name type="scientific">Cellulomonas rhizosphaerae</name>
    <dbReference type="NCBI Taxonomy" id="2293719"/>
    <lineage>
        <taxon>Bacteria</taxon>
        <taxon>Bacillati</taxon>
        <taxon>Actinomycetota</taxon>
        <taxon>Actinomycetes</taxon>
        <taxon>Micrococcales</taxon>
        <taxon>Cellulomonadaceae</taxon>
        <taxon>Cellulomonas</taxon>
    </lineage>
</organism>
<protein>
    <submittedName>
        <fullName evidence="2">Uncharacterized protein</fullName>
    </submittedName>
</protein>